<sequence length="232" mass="26225">MSIAACCQPDTKMALRARRRRAMRRALQSKLARRRAHIPWRLRLARDVGDIAERYTNEGVAFEEEVLDAIAREASRRADTVRLRTILARDPYGELSPGLARALARRIRCEAPRDCVLARASQRVESVLVLKPSGGRLRLVYEASGGEVRWSVELASTRLLQLDVLTEESESSSLFLHRKFHRHLGRALGLSLARHEALFFLLSLTATYDNAYGVDDKILEQLGVFDSEGEED</sequence>
<evidence type="ECO:0000313" key="1">
    <source>
        <dbReference type="EMBL" id="CAH0370066.1"/>
    </source>
</evidence>
<gene>
    <name evidence="1" type="ORF">PECAL_2P32160</name>
</gene>
<dbReference type="AlphaFoldDB" id="A0A8J2SLP2"/>
<organism evidence="1 2">
    <name type="scientific">Pelagomonas calceolata</name>
    <dbReference type="NCBI Taxonomy" id="35677"/>
    <lineage>
        <taxon>Eukaryota</taxon>
        <taxon>Sar</taxon>
        <taxon>Stramenopiles</taxon>
        <taxon>Ochrophyta</taxon>
        <taxon>Pelagophyceae</taxon>
        <taxon>Pelagomonadales</taxon>
        <taxon>Pelagomonadaceae</taxon>
        <taxon>Pelagomonas</taxon>
    </lineage>
</organism>
<dbReference type="Proteomes" id="UP000789595">
    <property type="component" value="Unassembled WGS sequence"/>
</dbReference>
<comment type="caution">
    <text evidence="1">The sequence shown here is derived from an EMBL/GenBank/DDBJ whole genome shotgun (WGS) entry which is preliminary data.</text>
</comment>
<evidence type="ECO:0000313" key="2">
    <source>
        <dbReference type="Proteomes" id="UP000789595"/>
    </source>
</evidence>
<dbReference type="EMBL" id="CAKKNE010000002">
    <property type="protein sequence ID" value="CAH0370066.1"/>
    <property type="molecule type" value="Genomic_DNA"/>
</dbReference>
<proteinExistence type="predicted"/>
<name>A0A8J2SLP2_9STRA</name>
<protein>
    <submittedName>
        <fullName evidence="1">Uncharacterized protein</fullName>
    </submittedName>
</protein>
<keyword evidence="2" id="KW-1185">Reference proteome</keyword>
<reference evidence="1" key="1">
    <citation type="submission" date="2021-11" db="EMBL/GenBank/DDBJ databases">
        <authorList>
            <consortium name="Genoscope - CEA"/>
            <person name="William W."/>
        </authorList>
    </citation>
    <scope>NUCLEOTIDE SEQUENCE</scope>
</reference>
<accession>A0A8J2SLP2</accession>